<evidence type="ECO:0000256" key="1">
    <source>
        <dbReference type="SAM" id="Phobius"/>
    </source>
</evidence>
<comment type="caution">
    <text evidence="3">The sequence shown here is derived from an EMBL/GenBank/DDBJ whole genome shotgun (WGS) entry which is preliminary data.</text>
</comment>
<organism evidence="3">
    <name type="scientific">Eiseniibacteriota bacterium</name>
    <dbReference type="NCBI Taxonomy" id="2212470"/>
    <lineage>
        <taxon>Bacteria</taxon>
        <taxon>Candidatus Eiseniibacteriota</taxon>
    </lineage>
</organism>
<evidence type="ECO:0000313" key="3">
    <source>
        <dbReference type="EMBL" id="HER43305.1"/>
    </source>
</evidence>
<dbReference type="AlphaFoldDB" id="A0A7V2AU38"/>
<dbReference type="Pfam" id="PF14332">
    <property type="entry name" value="DUF4388"/>
    <property type="match status" value="1"/>
</dbReference>
<name>A0A7V2AU38_UNCEI</name>
<dbReference type="PANTHER" id="PTHR36304">
    <property type="entry name" value="DOMAIN GTPASE-ACTIVATING PROTEIN, PUTATIVE-RELATED-RELATED"/>
    <property type="match status" value="1"/>
</dbReference>
<feature type="domain" description="PatA-like N-terminal" evidence="2">
    <location>
        <begin position="57"/>
        <end position="146"/>
    </location>
</feature>
<dbReference type="InterPro" id="IPR025497">
    <property type="entry name" value="PatA-like_N"/>
</dbReference>
<reference evidence="3" key="1">
    <citation type="journal article" date="2020" name="mSystems">
        <title>Genome- and Community-Level Interaction Insights into Carbon Utilization and Element Cycling Functions of Hydrothermarchaeota in Hydrothermal Sediment.</title>
        <authorList>
            <person name="Zhou Z."/>
            <person name="Liu Y."/>
            <person name="Xu W."/>
            <person name="Pan J."/>
            <person name="Luo Z.H."/>
            <person name="Li M."/>
        </authorList>
    </citation>
    <scope>NUCLEOTIDE SEQUENCE [LARGE SCALE GENOMIC DNA]</scope>
    <source>
        <strain evidence="3">SpSt-1233</strain>
    </source>
</reference>
<dbReference type="PANTHER" id="PTHR36304:SF4">
    <property type="entry name" value="DUF4388 DOMAIN-CONTAINING PROTEIN"/>
    <property type="match status" value="1"/>
</dbReference>
<keyword evidence="1" id="KW-0472">Membrane</keyword>
<gene>
    <name evidence="3" type="ORF">ENO08_02450</name>
</gene>
<proteinExistence type="predicted"/>
<keyword evidence="1" id="KW-1133">Transmembrane helix</keyword>
<feature type="transmembrane region" description="Helical" evidence="1">
    <location>
        <begin position="25"/>
        <end position="43"/>
    </location>
</feature>
<dbReference type="EMBL" id="DSEC01000172">
    <property type="protein sequence ID" value="HER43305.1"/>
    <property type="molecule type" value="Genomic_DNA"/>
</dbReference>
<keyword evidence="1" id="KW-0812">Transmembrane</keyword>
<accession>A0A7V2AU38</accession>
<sequence length="172" mass="18430">DQEKLGFEASGAAPSGAAGFVKRNIIAILAILSLAALSIFTALRLGKRPPKGAYPLSGNLALVPIVDIVALLNGNLRTGRLDIEAPRGRGEICFDTGEIIHARWKGTDGKKAFGRIMEQRSGTYVFTDEPSGSKRTISEPFSVLLLFMNRGDESPAALLEKGARESEKLFTS</sequence>
<feature type="non-terminal residue" evidence="3">
    <location>
        <position position="1"/>
    </location>
</feature>
<dbReference type="Proteomes" id="UP000886069">
    <property type="component" value="Unassembled WGS sequence"/>
</dbReference>
<evidence type="ECO:0000259" key="2">
    <source>
        <dbReference type="Pfam" id="PF14332"/>
    </source>
</evidence>
<protein>
    <submittedName>
        <fullName evidence="3">DUF4388 domain-containing protein</fullName>
    </submittedName>
</protein>